<dbReference type="AlphaFoldDB" id="A0ABD2B6Q0"/>
<evidence type="ECO:0000313" key="3">
    <source>
        <dbReference type="Proteomes" id="UP001607303"/>
    </source>
</evidence>
<gene>
    <name evidence="2" type="ORF">V1477_017663</name>
</gene>
<feature type="region of interest" description="Disordered" evidence="1">
    <location>
        <begin position="81"/>
        <end position="105"/>
    </location>
</feature>
<sequence length="254" mass="29452">MFFLSYPYSRLAIDYESNLSTLYRTLADISKTMKRRRSRRERKEKKVGTCAHVKTIEFGRKERKHNRKETHARVRTMKLKREDGHRIRRPAQKPTPTSPTHGSHPKETKIINFVYLFPNIRKITQPFARKYLQAIGYRYITSIADPGPTVWKLLLLETRELTGTLLFTTTLLSRKQSNGATSTPDEFKPPNAKIAAPCVSTFGNRLTHSSTIQHRKLRSSLEHNRSCFRDKRRNPKLNPTVLADTYASIPETLT</sequence>
<feature type="region of interest" description="Disordered" evidence="1">
    <location>
        <begin position="223"/>
        <end position="243"/>
    </location>
</feature>
<name>A0ABD2B6Q0_VESMC</name>
<proteinExistence type="predicted"/>
<comment type="caution">
    <text evidence="2">The sequence shown here is derived from an EMBL/GenBank/DDBJ whole genome shotgun (WGS) entry which is preliminary data.</text>
</comment>
<organism evidence="2 3">
    <name type="scientific">Vespula maculifrons</name>
    <name type="common">Eastern yellow jacket</name>
    <name type="synonym">Wasp</name>
    <dbReference type="NCBI Taxonomy" id="7453"/>
    <lineage>
        <taxon>Eukaryota</taxon>
        <taxon>Metazoa</taxon>
        <taxon>Ecdysozoa</taxon>
        <taxon>Arthropoda</taxon>
        <taxon>Hexapoda</taxon>
        <taxon>Insecta</taxon>
        <taxon>Pterygota</taxon>
        <taxon>Neoptera</taxon>
        <taxon>Endopterygota</taxon>
        <taxon>Hymenoptera</taxon>
        <taxon>Apocrita</taxon>
        <taxon>Aculeata</taxon>
        <taxon>Vespoidea</taxon>
        <taxon>Vespidae</taxon>
        <taxon>Vespinae</taxon>
        <taxon>Vespula</taxon>
    </lineage>
</organism>
<keyword evidence="3" id="KW-1185">Reference proteome</keyword>
<accession>A0ABD2B6Q0</accession>
<dbReference type="EMBL" id="JAYRBN010000100">
    <property type="protein sequence ID" value="KAL2728387.1"/>
    <property type="molecule type" value="Genomic_DNA"/>
</dbReference>
<evidence type="ECO:0000313" key="2">
    <source>
        <dbReference type="EMBL" id="KAL2728387.1"/>
    </source>
</evidence>
<dbReference type="Proteomes" id="UP001607303">
    <property type="component" value="Unassembled WGS sequence"/>
</dbReference>
<reference evidence="2 3" key="1">
    <citation type="journal article" date="2024" name="Ann. Entomol. Soc. Am.">
        <title>Genomic analyses of the southern and eastern yellowjacket wasps (Hymenoptera: Vespidae) reveal evolutionary signatures of social life.</title>
        <authorList>
            <person name="Catto M.A."/>
            <person name="Caine P.B."/>
            <person name="Orr S.E."/>
            <person name="Hunt B.G."/>
            <person name="Goodisman M.A.D."/>
        </authorList>
    </citation>
    <scope>NUCLEOTIDE SEQUENCE [LARGE SCALE GENOMIC DNA]</scope>
    <source>
        <strain evidence="2">232</strain>
        <tissue evidence="2">Head and thorax</tissue>
    </source>
</reference>
<evidence type="ECO:0000256" key="1">
    <source>
        <dbReference type="SAM" id="MobiDB-lite"/>
    </source>
</evidence>
<protein>
    <submittedName>
        <fullName evidence="2">Uncharacterized protein</fullName>
    </submittedName>
</protein>